<evidence type="ECO:0000256" key="5">
    <source>
        <dbReference type="ARBA" id="ARBA00023235"/>
    </source>
</evidence>
<comment type="subcellular location">
    <subcellularLocation>
        <location evidence="1">Secreted</location>
    </subcellularLocation>
</comment>
<keyword evidence="3" id="KW-0202">Cytokine</keyword>
<keyword evidence="14" id="KW-1185">Reference proteome</keyword>
<evidence type="ECO:0000256" key="7">
    <source>
        <dbReference type="ARBA" id="ARBA00036823"/>
    </source>
</evidence>
<dbReference type="InterPro" id="IPR001398">
    <property type="entry name" value="Macrophage_inhib_fac"/>
</dbReference>
<dbReference type="SUPFAM" id="SSF55331">
    <property type="entry name" value="Tautomerase/MIF"/>
    <property type="match status" value="1"/>
</dbReference>
<dbReference type="PANTHER" id="PTHR11954">
    <property type="entry name" value="D-DOPACHROME DECARBOXYLASE"/>
    <property type="match status" value="1"/>
</dbReference>
<comment type="similarity">
    <text evidence="2">Belongs to the MIF family.</text>
</comment>
<name>A0A6A4GUQ5_9AGAR</name>
<evidence type="ECO:0000256" key="10">
    <source>
        <dbReference type="ARBA" id="ARBA00041631"/>
    </source>
</evidence>
<keyword evidence="4" id="KW-0964">Secreted</keyword>
<dbReference type="AlphaFoldDB" id="A0A6A4GUQ5"/>
<dbReference type="EC" id="5.3.2.1" evidence="9"/>
<evidence type="ECO:0000256" key="4">
    <source>
        <dbReference type="ARBA" id="ARBA00022525"/>
    </source>
</evidence>
<keyword evidence="5" id="KW-0413">Isomerase</keyword>
<evidence type="ECO:0000256" key="8">
    <source>
        <dbReference type="ARBA" id="ARBA00038932"/>
    </source>
</evidence>
<proteinExistence type="inferred from homology"/>
<evidence type="ECO:0000256" key="6">
    <source>
        <dbReference type="ARBA" id="ARBA00036735"/>
    </source>
</evidence>
<protein>
    <recommendedName>
        <fullName evidence="12">L-dopachrome isomerase</fullName>
        <ecNumber evidence="9">5.3.2.1</ecNumber>
        <ecNumber evidence="8">5.3.3.12</ecNumber>
    </recommendedName>
    <alternativeName>
        <fullName evidence="10">L-dopachrome tautomerase</fullName>
    </alternativeName>
    <alternativeName>
        <fullName evidence="11">Phenylpyruvate tautomerase</fullName>
    </alternativeName>
</protein>
<dbReference type="PANTHER" id="PTHR11954:SF6">
    <property type="entry name" value="MACROPHAGE MIGRATION INHIBITORY FACTOR"/>
    <property type="match status" value="1"/>
</dbReference>
<sequence length="121" mass="13594">MPILEITTNVKVNDEKAFTSALAKEGINVLGMDKYWTVMYKYNEGLIFAGTHEPAFYMTILTVLGLPTSNNADYSKKFFAFLEAELGIPHDRGYIVFNDPGPDRLGFQSTTFDVLLKQMGK</sequence>
<dbReference type="OrthoDB" id="255819at2759"/>
<dbReference type="InterPro" id="IPR014347">
    <property type="entry name" value="Tautomerase/MIF_sf"/>
</dbReference>
<dbReference type="EMBL" id="ML769708">
    <property type="protein sequence ID" value="KAE9389186.1"/>
    <property type="molecule type" value="Genomic_DNA"/>
</dbReference>
<gene>
    <name evidence="13" type="ORF">BT96DRAFT_980792</name>
</gene>
<dbReference type="GO" id="GO:0004167">
    <property type="term" value="F:dopachrome isomerase activity"/>
    <property type="evidence" value="ECO:0007669"/>
    <property type="project" value="UniProtKB-EC"/>
</dbReference>
<accession>A0A6A4GUQ5</accession>
<evidence type="ECO:0000256" key="11">
    <source>
        <dbReference type="ARBA" id="ARBA00041912"/>
    </source>
</evidence>
<evidence type="ECO:0000313" key="14">
    <source>
        <dbReference type="Proteomes" id="UP000799118"/>
    </source>
</evidence>
<comment type="catalytic activity">
    <reaction evidence="7">
        <text>L-dopachrome = 5,6-dihydroxyindole-2-carboxylate</text>
        <dbReference type="Rhea" id="RHEA:13041"/>
        <dbReference type="ChEBI" id="CHEBI:16875"/>
        <dbReference type="ChEBI" id="CHEBI:57509"/>
        <dbReference type="EC" id="5.3.3.12"/>
    </reaction>
</comment>
<dbReference type="Gene3D" id="3.30.429.10">
    <property type="entry name" value="Macrophage Migration Inhibitory Factor"/>
    <property type="match status" value="1"/>
</dbReference>
<evidence type="ECO:0000313" key="13">
    <source>
        <dbReference type="EMBL" id="KAE9389186.1"/>
    </source>
</evidence>
<evidence type="ECO:0000256" key="3">
    <source>
        <dbReference type="ARBA" id="ARBA00022514"/>
    </source>
</evidence>
<dbReference type="Proteomes" id="UP000799118">
    <property type="component" value="Unassembled WGS sequence"/>
</dbReference>
<dbReference type="GO" id="GO:0005615">
    <property type="term" value="C:extracellular space"/>
    <property type="evidence" value="ECO:0007669"/>
    <property type="project" value="UniProtKB-KW"/>
</dbReference>
<evidence type="ECO:0000256" key="12">
    <source>
        <dbReference type="ARBA" id="ARBA00042730"/>
    </source>
</evidence>
<dbReference type="GO" id="GO:0050178">
    <property type="term" value="F:phenylpyruvate tautomerase activity"/>
    <property type="evidence" value="ECO:0007669"/>
    <property type="project" value="UniProtKB-EC"/>
</dbReference>
<dbReference type="EC" id="5.3.3.12" evidence="8"/>
<dbReference type="Pfam" id="PF01187">
    <property type="entry name" value="MIF"/>
    <property type="match status" value="1"/>
</dbReference>
<evidence type="ECO:0000256" key="2">
    <source>
        <dbReference type="ARBA" id="ARBA00005851"/>
    </source>
</evidence>
<evidence type="ECO:0000256" key="9">
    <source>
        <dbReference type="ARBA" id="ARBA00039086"/>
    </source>
</evidence>
<evidence type="ECO:0000256" key="1">
    <source>
        <dbReference type="ARBA" id="ARBA00004613"/>
    </source>
</evidence>
<comment type="catalytic activity">
    <reaction evidence="6">
        <text>3-phenylpyruvate = enol-phenylpyruvate</text>
        <dbReference type="Rhea" id="RHEA:17097"/>
        <dbReference type="ChEBI" id="CHEBI:16815"/>
        <dbReference type="ChEBI" id="CHEBI:18005"/>
        <dbReference type="EC" id="5.3.2.1"/>
    </reaction>
</comment>
<organism evidence="13 14">
    <name type="scientific">Gymnopus androsaceus JB14</name>
    <dbReference type="NCBI Taxonomy" id="1447944"/>
    <lineage>
        <taxon>Eukaryota</taxon>
        <taxon>Fungi</taxon>
        <taxon>Dikarya</taxon>
        <taxon>Basidiomycota</taxon>
        <taxon>Agaricomycotina</taxon>
        <taxon>Agaricomycetes</taxon>
        <taxon>Agaricomycetidae</taxon>
        <taxon>Agaricales</taxon>
        <taxon>Marasmiineae</taxon>
        <taxon>Omphalotaceae</taxon>
        <taxon>Gymnopus</taxon>
    </lineage>
</organism>
<reference evidence="13" key="1">
    <citation type="journal article" date="2019" name="Environ. Microbiol.">
        <title>Fungal ecological strategies reflected in gene transcription - a case study of two litter decomposers.</title>
        <authorList>
            <person name="Barbi F."/>
            <person name="Kohler A."/>
            <person name="Barry K."/>
            <person name="Baskaran P."/>
            <person name="Daum C."/>
            <person name="Fauchery L."/>
            <person name="Ihrmark K."/>
            <person name="Kuo A."/>
            <person name="LaButti K."/>
            <person name="Lipzen A."/>
            <person name="Morin E."/>
            <person name="Grigoriev I.V."/>
            <person name="Henrissat B."/>
            <person name="Lindahl B."/>
            <person name="Martin F."/>
        </authorList>
    </citation>
    <scope>NUCLEOTIDE SEQUENCE</scope>
    <source>
        <strain evidence="13">JB14</strain>
    </source>
</reference>